<protein>
    <submittedName>
        <fullName evidence="1">Uncharacterized protein</fullName>
    </submittedName>
</protein>
<dbReference type="HOGENOM" id="CLU_3087240_0_0_1"/>
<dbReference type="Proteomes" id="UP000015241">
    <property type="component" value="Unassembled WGS sequence"/>
</dbReference>
<dbReference type="EMBL" id="KE504174">
    <property type="protein sequence ID" value="EPS97688.1"/>
    <property type="molecule type" value="Genomic_DNA"/>
</dbReference>
<keyword evidence="2" id="KW-1185">Reference proteome</keyword>
<evidence type="ECO:0000313" key="2">
    <source>
        <dbReference type="Proteomes" id="UP000015241"/>
    </source>
</evidence>
<name>S8E2T7_FOMSC</name>
<dbReference type="InParanoid" id="S8E2T7"/>
<dbReference type="AlphaFoldDB" id="S8E2T7"/>
<reference evidence="1 2" key="1">
    <citation type="journal article" date="2012" name="Science">
        <title>The Paleozoic origin of enzymatic lignin decomposition reconstructed from 31 fungal genomes.</title>
        <authorList>
            <person name="Floudas D."/>
            <person name="Binder M."/>
            <person name="Riley R."/>
            <person name="Barry K."/>
            <person name="Blanchette R.A."/>
            <person name="Henrissat B."/>
            <person name="Martinez A.T."/>
            <person name="Otillar R."/>
            <person name="Spatafora J.W."/>
            <person name="Yadav J.S."/>
            <person name="Aerts A."/>
            <person name="Benoit I."/>
            <person name="Boyd A."/>
            <person name="Carlson A."/>
            <person name="Copeland A."/>
            <person name="Coutinho P.M."/>
            <person name="de Vries R.P."/>
            <person name="Ferreira P."/>
            <person name="Findley K."/>
            <person name="Foster B."/>
            <person name="Gaskell J."/>
            <person name="Glotzer D."/>
            <person name="Gorecki P."/>
            <person name="Heitman J."/>
            <person name="Hesse C."/>
            <person name="Hori C."/>
            <person name="Igarashi K."/>
            <person name="Jurgens J.A."/>
            <person name="Kallen N."/>
            <person name="Kersten P."/>
            <person name="Kohler A."/>
            <person name="Kuees U."/>
            <person name="Kumar T.K.A."/>
            <person name="Kuo A."/>
            <person name="LaButti K."/>
            <person name="Larrondo L.F."/>
            <person name="Lindquist E."/>
            <person name="Ling A."/>
            <person name="Lombard V."/>
            <person name="Lucas S."/>
            <person name="Lundell T."/>
            <person name="Martin R."/>
            <person name="McLaughlin D.J."/>
            <person name="Morgenstern I."/>
            <person name="Morin E."/>
            <person name="Murat C."/>
            <person name="Nagy L.G."/>
            <person name="Nolan M."/>
            <person name="Ohm R.A."/>
            <person name="Patyshakuliyeva A."/>
            <person name="Rokas A."/>
            <person name="Ruiz-Duenas F.J."/>
            <person name="Sabat G."/>
            <person name="Salamov A."/>
            <person name="Samejima M."/>
            <person name="Schmutz J."/>
            <person name="Slot J.C."/>
            <person name="St John F."/>
            <person name="Stenlid J."/>
            <person name="Sun H."/>
            <person name="Sun S."/>
            <person name="Syed K."/>
            <person name="Tsang A."/>
            <person name="Wiebenga A."/>
            <person name="Young D."/>
            <person name="Pisabarro A."/>
            <person name="Eastwood D.C."/>
            <person name="Martin F."/>
            <person name="Cullen D."/>
            <person name="Grigoriev I.V."/>
            <person name="Hibbett D.S."/>
        </authorList>
    </citation>
    <scope>NUCLEOTIDE SEQUENCE</scope>
    <source>
        <strain evidence="2">FP-58527</strain>
    </source>
</reference>
<gene>
    <name evidence="1" type="ORF">FOMPIDRAFT_1024956</name>
</gene>
<sequence length="52" mass="6051">MCVHWYSFAVQHSCNNLLTAKELKESLASVGTHWIRKHDQHLHEEVVVNPAR</sequence>
<evidence type="ECO:0000313" key="1">
    <source>
        <dbReference type="EMBL" id="EPS97688.1"/>
    </source>
</evidence>
<accession>S8E2T7</accession>
<organism evidence="1 2">
    <name type="scientific">Fomitopsis schrenkii</name>
    <name type="common">Brown rot fungus</name>
    <dbReference type="NCBI Taxonomy" id="2126942"/>
    <lineage>
        <taxon>Eukaryota</taxon>
        <taxon>Fungi</taxon>
        <taxon>Dikarya</taxon>
        <taxon>Basidiomycota</taxon>
        <taxon>Agaricomycotina</taxon>
        <taxon>Agaricomycetes</taxon>
        <taxon>Polyporales</taxon>
        <taxon>Fomitopsis</taxon>
    </lineage>
</organism>
<proteinExistence type="predicted"/>